<name>A0AAE0RST5_9BIVA</name>
<keyword evidence="1" id="KW-0812">Transmembrane</keyword>
<keyword evidence="3" id="KW-1185">Reference proteome</keyword>
<reference evidence="2" key="2">
    <citation type="journal article" date="2021" name="Genome Biol. Evol.">
        <title>Developing a high-quality reference genome for a parasitic bivalve with doubly uniparental inheritance (Bivalvia: Unionida).</title>
        <authorList>
            <person name="Smith C.H."/>
        </authorList>
    </citation>
    <scope>NUCLEOTIDE SEQUENCE</scope>
    <source>
        <strain evidence="2">CHS0354</strain>
        <tissue evidence="2">Mantle</tissue>
    </source>
</reference>
<evidence type="ECO:0000313" key="2">
    <source>
        <dbReference type="EMBL" id="KAK3579053.1"/>
    </source>
</evidence>
<proteinExistence type="predicted"/>
<organism evidence="2 3">
    <name type="scientific">Potamilus streckersoni</name>
    <dbReference type="NCBI Taxonomy" id="2493646"/>
    <lineage>
        <taxon>Eukaryota</taxon>
        <taxon>Metazoa</taxon>
        <taxon>Spiralia</taxon>
        <taxon>Lophotrochozoa</taxon>
        <taxon>Mollusca</taxon>
        <taxon>Bivalvia</taxon>
        <taxon>Autobranchia</taxon>
        <taxon>Heteroconchia</taxon>
        <taxon>Palaeoheterodonta</taxon>
        <taxon>Unionida</taxon>
        <taxon>Unionoidea</taxon>
        <taxon>Unionidae</taxon>
        <taxon>Ambleminae</taxon>
        <taxon>Lampsilini</taxon>
        <taxon>Potamilus</taxon>
    </lineage>
</organism>
<sequence>MDIFELAVSQVWTQQQKNISSITSDESEGSSDDWKAVNIILATAFLAIIVVVMMTIAVCIMSSKTDDVDDISTNYLDDECAPLVSSNELKEKN</sequence>
<feature type="transmembrane region" description="Helical" evidence="1">
    <location>
        <begin position="39"/>
        <end position="61"/>
    </location>
</feature>
<dbReference type="Proteomes" id="UP001195483">
    <property type="component" value="Unassembled WGS sequence"/>
</dbReference>
<dbReference type="EMBL" id="JAEAOA010001785">
    <property type="protein sequence ID" value="KAK3579053.1"/>
    <property type="molecule type" value="Genomic_DNA"/>
</dbReference>
<gene>
    <name evidence="2" type="ORF">CHS0354_029911</name>
</gene>
<evidence type="ECO:0000256" key="1">
    <source>
        <dbReference type="SAM" id="Phobius"/>
    </source>
</evidence>
<protein>
    <submittedName>
        <fullName evidence="2">Uncharacterized protein</fullName>
    </submittedName>
</protein>
<reference evidence="2" key="1">
    <citation type="journal article" date="2021" name="Genome Biol. Evol.">
        <title>A High-Quality Reference Genome for a Parasitic Bivalve with Doubly Uniparental Inheritance (Bivalvia: Unionida).</title>
        <authorList>
            <person name="Smith C.H."/>
        </authorList>
    </citation>
    <scope>NUCLEOTIDE SEQUENCE</scope>
    <source>
        <strain evidence="2">CHS0354</strain>
    </source>
</reference>
<accession>A0AAE0RST5</accession>
<evidence type="ECO:0000313" key="3">
    <source>
        <dbReference type="Proteomes" id="UP001195483"/>
    </source>
</evidence>
<comment type="caution">
    <text evidence="2">The sequence shown here is derived from an EMBL/GenBank/DDBJ whole genome shotgun (WGS) entry which is preliminary data.</text>
</comment>
<dbReference type="AlphaFoldDB" id="A0AAE0RST5"/>
<reference evidence="2" key="3">
    <citation type="submission" date="2023-05" db="EMBL/GenBank/DDBJ databases">
        <authorList>
            <person name="Smith C.H."/>
        </authorList>
    </citation>
    <scope>NUCLEOTIDE SEQUENCE</scope>
    <source>
        <strain evidence="2">CHS0354</strain>
        <tissue evidence="2">Mantle</tissue>
    </source>
</reference>
<keyword evidence="1" id="KW-0472">Membrane</keyword>
<keyword evidence="1" id="KW-1133">Transmembrane helix</keyword>